<feature type="transmembrane region" description="Helical" evidence="1">
    <location>
        <begin position="606"/>
        <end position="628"/>
    </location>
</feature>
<keyword evidence="1" id="KW-0472">Membrane</keyword>
<organism evidence="2 3">
    <name type="scientific">Plenodomus tracheiphilus IPT5</name>
    <dbReference type="NCBI Taxonomy" id="1408161"/>
    <lineage>
        <taxon>Eukaryota</taxon>
        <taxon>Fungi</taxon>
        <taxon>Dikarya</taxon>
        <taxon>Ascomycota</taxon>
        <taxon>Pezizomycotina</taxon>
        <taxon>Dothideomycetes</taxon>
        <taxon>Pleosporomycetidae</taxon>
        <taxon>Pleosporales</taxon>
        <taxon>Pleosporineae</taxon>
        <taxon>Leptosphaeriaceae</taxon>
        <taxon>Plenodomus</taxon>
    </lineage>
</organism>
<dbReference type="EMBL" id="MU006301">
    <property type="protein sequence ID" value="KAF2851724.1"/>
    <property type="molecule type" value="Genomic_DNA"/>
</dbReference>
<sequence>MDISHAVKAMPENNDLRYIKVRDSTLSNYEFNIVVKNLGSQTASFAGNFVQGNPGALTVYNWTGDLVSTKDDTIESTVIDLERPAAAEGSLEGLRTLSPFASVTTRTYKQGQDMAQTAGDALMFKIMMHALDQRTLENFLPNLQPLDSETTKILNDNIEYFHRGAVHIMAEQLKGAEKIRSQDWSKHIVYRYEQYMKMMASLKKPDKGDDPVAVYGWDRNNTAHMTALNQLQTQHKDVAMRCYQWGYQQTCPEWIPFLKTPTYWFKAYGALLMSPEYKDRWLTQLVDRPDIKGSISPTDEILMWGNKLSLLKANAPAEDQKELVVEHITEYLLGEAITKLAYAQVLDAQALKHLLQLIEDLKADPTATSIAEEFKKAQENQQEIRGDVMHALALFATMIADPNSGLCAELKKYWEKRLPKAQQTSLFTIEQVIQALEDQAFVRNIFEGNVLPAPEAAPWKTRFKESLNKENFFKGMKTLFQSVMHCAALGLSIMALVEGGDRLHAFEITQIALCMTAEVLNLTGMAARRLITSFIGKVKSWTRTINFFFDAAASGIASLGSRIVRSLAGNITKLVRLLGLIGCVFSIIASYWDIKRALDMGWRDGKALFIYSVTQMVLGILEAVVIAGEIICDIFFAGCAFLAWSGPACILIAVVGLIVAAIYFIFFAPDPYKDVKFFLDNEGKSYGSYDEGSTVPYVAPVKPKEDTDLEGVLKGDIPKPGG</sequence>
<dbReference type="Proteomes" id="UP000799423">
    <property type="component" value="Unassembled WGS sequence"/>
</dbReference>
<protein>
    <submittedName>
        <fullName evidence="2">Uncharacterized protein</fullName>
    </submittedName>
</protein>
<evidence type="ECO:0000313" key="2">
    <source>
        <dbReference type="EMBL" id="KAF2851724.1"/>
    </source>
</evidence>
<proteinExistence type="predicted"/>
<name>A0A6A7B8P6_9PLEO</name>
<keyword evidence="1" id="KW-0812">Transmembrane</keyword>
<evidence type="ECO:0000256" key="1">
    <source>
        <dbReference type="SAM" id="Phobius"/>
    </source>
</evidence>
<dbReference type="AlphaFoldDB" id="A0A6A7B8P6"/>
<gene>
    <name evidence="2" type="ORF">T440DRAFT_507140</name>
</gene>
<evidence type="ECO:0000313" key="3">
    <source>
        <dbReference type="Proteomes" id="UP000799423"/>
    </source>
</evidence>
<accession>A0A6A7B8P6</accession>
<dbReference type="OrthoDB" id="3791552at2759"/>
<keyword evidence="1" id="KW-1133">Transmembrane helix</keyword>
<feature type="transmembrane region" description="Helical" evidence="1">
    <location>
        <begin position="634"/>
        <end position="667"/>
    </location>
</feature>
<reference evidence="2" key="1">
    <citation type="submission" date="2020-01" db="EMBL/GenBank/DDBJ databases">
        <authorList>
            <consortium name="DOE Joint Genome Institute"/>
            <person name="Haridas S."/>
            <person name="Albert R."/>
            <person name="Binder M."/>
            <person name="Bloem J."/>
            <person name="Labutti K."/>
            <person name="Salamov A."/>
            <person name="Andreopoulos B."/>
            <person name="Baker S.E."/>
            <person name="Barry K."/>
            <person name="Bills G."/>
            <person name="Bluhm B.H."/>
            <person name="Cannon C."/>
            <person name="Castanera R."/>
            <person name="Culley D.E."/>
            <person name="Daum C."/>
            <person name="Ezra D."/>
            <person name="Gonzalez J.B."/>
            <person name="Henrissat B."/>
            <person name="Kuo A."/>
            <person name="Liang C."/>
            <person name="Lipzen A."/>
            <person name="Lutzoni F."/>
            <person name="Magnuson J."/>
            <person name="Mondo S."/>
            <person name="Nolan M."/>
            <person name="Ohm R."/>
            <person name="Pangilinan J."/>
            <person name="Park H.-J."/>
            <person name="Ramirez L."/>
            <person name="Alfaro M."/>
            <person name="Sun H."/>
            <person name="Tritt A."/>
            <person name="Yoshinaga Y."/>
            <person name="Zwiers L.-H."/>
            <person name="Turgeon B.G."/>
            <person name="Goodwin S.B."/>
            <person name="Spatafora J.W."/>
            <person name="Crous P.W."/>
            <person name="Grigoriev I.V."/>
        </authorList>
    </citation>
    <scope>NUCLEOTIDE SEQUENCE</scope>
    <source>
        <strain evidence="2">IPT5</strain>
    </source>
</reference>
<keyword evidence="3" id="KW-1185">Reference proteome</keyword>
<feature type="transmembrane region" description="Helical" evidence="1">
    <location>
        <begin position="574"/>
        <end position="594"/>
    </location>
</feature>